<protein>
    <submittedName>
        <fullName evidence="5">Uncharacterized protein LOC104722127</fullName>
    </submittedName>
</protein>
<dbReference type="GeneID" id="104722127"/>
<sequence length="352" mass="39909">MKDGHCTVVRFDYGGYYSKNGNDVGWNRKEDRVYTLVMKGLFEEFTYSGLVNRICKKIMLDEATTAMLRLSYIPLLEDPKRQTYILDDEDVLGYLMEGDQNQRRDVLHVELVEGVEQNQSCGEQVSREDGRSGIDVRNDEFPSGSRVNDGNAGFEPQGQYAPLDNNDPCDDVAYMDNSGIFVDVDSTPDVRGDEVVNLEWEDGIGLSIGQEFESKQAVQDVVDGAIIRNCFEVATFKSSTRLYVLKCRDSRCKWYLRVSMLKNSDRFSVRTYNKMHTCSRLTTGTRRDKRIGTPQLVASVLRDNYHGELNSLKPKNLISLVEERLGVKVSYSTALRGKKQAANDVQADLHTQ</sequence>
<reference evidence="5" key="2">
    <citation type="submission" date="2025-08" db="UniProtKB">
        <authorList>
            <consortium name="RefSeq"/>
        </authorList>
    </citation>
    <scope>IDENTIFICATION</scope>
    <source>
        <tissue evidence="5">Leaf</tissue>
    </source>
</reference>
<dbReference type="RefSeq" id="XP_010438543.1">
    <property type="nucleotide sequence ID" value="XM_010440241.2"/>
</dbReference>
<evidence type="ECO:0000313" key="4">
    <source>
        <dbReference type="Proteomes" id="UP000694864"/>
    </source>
</evidence>
<feature type="domain" description="MULE transposase N-terminal all-beta" evidence="3">
    <location>
        <begin position="56"/>
        <end position="152"/>
    </location>
</feature>
<evidence type="ECO:0000259" key="2">
    <source>
        <dbReference type="Pfam" id="PF03108"/>
    </source>
</evidence>
<accession>A0ABM0UB28</accession>
<keyword evidence="4" id="KW-1185">Reference proteome</keyword>
<evidence type="ECO:0000259" key="3">
    <source>
        <dbReference type="Pfam" id="PF10532"/>
    </source>
</evidence>
<gene>
    <name evidence="5" type="primary">LOC104722127</name>
</gene>
<organism evidence="4 5">
    <name type="scientific">Camelina sativa</name>
    <name type="common">False flax</name>
    <name type="synonym">Myagrum sativum</name>
    <dbReference type="NCBI Taxonomy" id="90675"/>
    <lineage>
        <taxon>Eukaryota</taxon>
        <taxon>Viridiplantae</taxon>
        <taxon>Streptophyta</taxon>
        <taxon>Embryophyta</taxon>
        <taxon>Tracheophyta</taxon>
        <taxon>Spermatophyta</taxon>
        <taxon>Magnoliopsida</taxon>
        <taxon>eudicotyledons</taxon>
        <taxon>Gunneridae</taxon>
        <taxon>Pentapetalae</taxon>
        <taxon>rosids</taxon>
        <taxon>malvids</taxon>
        <taxon>Brassicales</taxon>
        <taxon>Brassicaceae</taxon>
        <taxon>Camelineae</taxon>
        <taxon>Camelina</taxon>
    </lineage>
</organism>
<name>A0ABM0UB28_CAMSA</name>
<dbReference type="InterPro" id="IPR004332">
    <property type="entry name" value="Transposase_MuDR"/>
</dbReference>
<feature type="domain" description="Transposase MuDR plant" evidence="2">
    <location>
        <begin position="205"/>
        <end position="269"/>
    </location>
</feature>
<dbReference type="InterPro" id="IPR018290">
    <property type="entry name" value="MULE_transposase_N"/>
</dbReference>
<proteinExistence type="predicted"/>
<evidence type="ECO:0000313" key="5">
    <source>
        <dbReference type="RefSeq" id="XP_010438543.1"/>
    </source>
</evidence>
<evidence type="ECO:0000256" key="1">
    <source>
        <dbReference type="SAM" id="MobiDB-lite"/>
    </source>
</evidence>
<dbReference type="Pfam" id="PF10532">
    <property type="entry name" value="Plant_all_beta"/>
    <property type="match status" value="1"/>
</dbReference>
<feature type="compositionally biased region" description="Basic and acidic residues" evidence="1">
    <location>
        <begin position="125"/>
        <end position="140"/>
    </location>
</feature>
<feature type="region of interest" description="Disordered" evidence="1">
    <location>
        <begin position="120"/>
        <end position="154"/>
    </location>
</feature>
<dbReference type="Proteomes" id="UP000694864">
    <property type="component" value="Chromosome 2"/>
</dbReference>
<reference evidence="4" key="1">
    <citation type="journal article" date="2014" name="Nat. Commun.">
        <title>The emerging biofuel crop Camelina sativa retains a highly undifferentiated hexaploid genome structure.</title>
        <authorList>
            <person name="Kagale S."/>
            <person name="Koh C."/>
            <person name="Nixon J."/>
            <person name="Bollina V."/>
            <person name="Clarke W.E."/>
            <person name="Tuteja R."/>
            <person name="Spillane C."/>
            <person name="Robinson S.J."/>
            <person name="Links M.G."/>
            <person name="Clarke C."/>
            <person name="Higgins E.E."/>
            <person name="Huebert T."/>
            <person name="Sharpe A.G."/>
            <person name="Parkin I.A."/>
        </authorList>
    </citation>
    <scope>NUCLEOTIDE SEQUENCE [LARGE SCALE GENOMIC DNA]</scope>
    <source>
        <strain evidence="4">cv. DH55</strain>
    </source>
</reference>
<dbReference type="Pfam" id="PF03108">
    <property type="entry name" value="DBD_Tnp_Mut"/>
    <property type="match status" value="1"/>
</dbReference>